<dbReference type="InterPro" id="IPR008964">
    <property type="entry name" value="Invasin/intimin_cell_adhesion"/>
</dbReference>
<proteinExistence type="predicted"/>
<dbReference type="Proteomes" id="UP000095413">
    <property type="component" value="Unassembled WGS sequence"/>
</dbReference>
<dbReference type="SMART" id="SM00635">
    <property type="entry name" value="BID_2"/>
    <property type="match status" value="2"/>
</dbReference>
<evidence type="ECO:0000259" key="3">
    <source>
        <dbReference type="SMART" id="SM00635"/>
    </source>
</evidence>
<evidence type="ECO:0000256" key="2">
    <source>
        <dbReference type="SAM" id="SignalP"/>
    </source>
</evidence>
<protein>
    <submittedName>
        <fullName evidence="4">47 kDa membrane antigen</fullName>
    </submittedName>
</protein>
<dbReference type="Pfam" id="PF02368">
    <property type="entry name" value="Big_2"/>
    <property type="match status" value="2"/>
</dbReference>
<feature type="region of interest" description="Disordered" evidence="1">
    <location>
        <begin position="41"/>
        <end position="89"/>
    </location>
</feature>
<dbReference type="RefSeq" id="WP_055055420.1">
    <property type="nucleotide sequence ID" value="NZ_CZBA01000002.1"/>
</dbReference>
<gene>
    <name evidence="4" type="ORF">ERS852533_00640</name>
</gene>
<evidence type="ECO:0000256" key="1">
    <source>
        <dbReference type="SAM" id="MobiDB-lite"/>
    </source>
</evidence>
<dbReference type="InterPro" id="IPR036154">
    <property type="entry name" value="Tp47_N_sf"/>
</dbReference>
<evidence type="ECO:0000313" key="4">
    <source>
        <dbReference type="EMBL" id="CUP20083.1"/>
    </source>
</evidence>
<accession>A0A174L7G9</accession>
<dbReference type="SUPFAM" id="SSF49373">
    <property type="entry name" value="Invasin/intimin cell-adhesion fragments"/>
    <property type="match status" value="2"/>
</dbReference>
<dbReference type="OrthoDB" id="2077842at2"/>
<dbReference type="Pfam" id="PF14889">
    <property type="entry name" value="PBP-Tp47_a"/>
    <property type="match status" value="1"/>
</dbReference>
<dbReference type="Gene3D" id="1.20.1270.90">
    <property type="entry name" value="AF1782-like"/>
    <property type="match status" value="1"/>
</dbReference>
<organism evidence="4 5">
    <name type="scientific">Blautia obeum</name>
    <dbReference type="NCBI Taxonomy" id="40520"/>
    <lineage>
        <taxon>Bacteria</taxon>
        <taxon>Bacillati</taxon>
        <taxon>Bacillota</taxon>
        <taxon>Clostridia</taxon>
        <taxon>Lachnospirales</taxon>
        <taxon>Lachnospiraceae</taxon>
        <taxon>Blautia</taxon>
    </lineage>
</organism>
<name>A0A174L7G9_9FIRM</name>
<dbReference type="EMBL" id="CZBA01000002">
    <property type="protein sequence ID" value="CUP20083.1"/>
    <property type="molecule type" value="Genomic_DNA"/>
</dbReference>
<dbReference type="AlphaFoldDB" id="A0A174L7G9"/>
<dbReference type="InterPro" id="IPR003343">
    <property type="entry name" value="Big_2"/>
</dbReference>
<feature type="signal peptide" evidence="2">
    <location>
        <begin position="1"/>
        <end position="30"/>
    </location>
</feature>
<dbReference type="InterPro" id="IPR029218">
    <property type="entry name" value="PBP-Tp47_dom_C"/>
</dbReference>
<feature type="domain" description="BIG2" evidence="3">
    <location>
        <begin position="808"/>
        <end position="882"/>
    </location>
</feature>
<feature type="region of interest" description="Disordered" evidence="1">
    <location>
        <begin position="785"/>
        <end position="808"/>
    </location>
</feature>
<sequence length="959" mass="103965">MANQRLMKKVAPVVLSAAVVMTSMPATAFAADFSDTEVTVAEESADIEEASAEAADTDVVEDTEDTDVDVEEAAEDVTEDEETSDEELFSAEVSEDEFADEVGDGQTEGEAYVLMNIPYDDFYKAELKNNDVKVDTFTSATKQKTRSSLAKGSYHVNSDGSDITGVTFPVKVSDISVLKDKKQIKDNASVSITTAIKGKETTTEYKGKDALFESDSYSYYVLSEEPSYYKELTVGEDGSFTFSAIEGESAVPETKQVQAEFKTKSNYGDYQLKFDKTEFNSIINTDTDTVYGAVINTTDETTYGLCHLENIWKGYELAWSTGYTTESNGCHLNSEHFESMIGKTIDSVTYYASNGIYTLDIADVKVLDKNSYVYAGLTWGEYWSQESVTAAGNVSGSDEKDSHNESDTGAFDAVTRATTNHGLHRGSYQCMATIYTTEGNAYQLSYWKSSTEPVLTDGTVAIWTPADRKTGTPASIQVNGGAKESLDHYAVTGIKYVPVQVKAEDYADFAAKYPVVKNGETLVGGFSENNLKAYRETANVTVNTNGLKTVTKNEDGSFSFSARKTGTESGIQGTDLKVATGIKPEVKTASGSYGEFLRVDLNGNYGGLGAAMQAVKWDYYGNGNTVLATYGTKFAADNWMHKMMGIQLGLTHSVRCQLPAGTDGTGHWKLTVYALGYQDYTFEFDATATNIVTPTDPSTIDTTALKAALEKVKALNKDDYTEESWKKVEDEATETQEMLEEIEAAIKDKTTVAFSQAAVDEQVNEHLTAAINGLVKKEKPVEPVVTPDVKPTVTPSKNETKPTATPTPVVKPGITAKVSQVYVGKKATIKVTKTKVTGKVTFKSSNKKVATVNSKGVITGKKAGKAVITVKVGKYTKKLTVKVKKPSFKLVKSSVKLKKGNKTTIRVKAAPVSKVTYKTSNKKVATVNSKGVVTAKKKGTAKITVKCNGITRTFKVTVK</sequence>
<dbReference type="SUPFAM" id="SSF82220">
    <property type="entry name" value="Tp47 lipoprotein, N-terminal domain"/>
    <property type="match status" value="1"/>
</dbReference>
<feature type="compositionally biased region" description="Acidic residues" evidence="1">
    <location>
        <begin position="43"/>
        <end position="89"/>
    </location>
</feature>
<keyword evidence="2" id="KW-0732">Signal</keyword>
<dbReference type="InterPro" id="IPR029221">
    <property type="entry name" value="PBP-Tp47_A"/>
</dbReference>
<feature type="chain" id="PRO_5008026718" evidence="2">
    <location>
        <begin position="31"/>
        <end position="959"/>
    </location>
</feature>
<dbReference type="InterPro" id="IPR038698">
    <property type="entry name" value="PBP_Tp47_domC_sf"/>
</dbReference>
<dbReference type="Gene3D" id="2.60.40.1300">
    <property type="entry name" value="Penicillin-binding protein Tp47, domain C"/>
    <property type="match status" value="1"/>
</dbReference>
<feature type="domain" description="BIG2" evidence="3">
    <location>
        <begin position="884"/>
        <end position="957"/>
    </location>
</feature>
<dbReference type="InterPro" id="IPR038031">
    <property type="entry name" value="Tp47_mid_C_dom"/>
</dbReference>
<reference evidence="4 5" key="1">
    <citation type="submission" date="2015-09" db="EMBL/GenBank/DDBJ databases">
        <authorList>
            <consortium name="Pathogen Informatics"/>
        </authorList>
    </citation>
    <scope>NUCLEOTIDE SEQUENCE [LARGE SCALE GENOMIC DNA]</scope>
    <source>
        <strain evidence="4 5">2789STDY5834921</strain>
    </source>
</reference>
<dbReference type="Pfam" id="PF14888">
    <property type="entry name" value="PBP-Tp47_c"/>
    <property type="match status" value="1"/>
</dbReference>
<dbReference type="Gene3D" id="2.60.40.1080">
    <property type="match status" value="2"/>
</dbReference>
<evidence type="ECO:0000313" key="5">
    <source>
        <dbReference type="Proteomes" id="UP000095413"/>
    </source>
</evidence>
<dbReference type="SUPFAM" id="SSF81986">
    <property type="entry name" value="Tp47 lipoprotein, middle and C-terminal domains"/>
    <property type="match status" value="1"/>
</dbReference>